<feature type="compositionally biased region" description="Acidic residues" evidence="1">
    <location>
        <begin position="239"/>
        <end position="259"/>
    </location>
</feature>
<feature type="compositionally biased region" description="Basic and acidic residues" evidence="1">
    <location>
        <begin position="218"/>
        <end position="229"/>
    </location>
</feature>
<accession>A0A4P9YSG8</accession>
<evidence type="ECO:0000256" key="1">
    <source>
        <dbReference type="SAM" id="MobiDB-lite"/>
    </source>
</evidence>
<sequence>MAAERPQADIFTAYDDDDEDDVILGGIATTPVSLSEASELSDDDRGRQPAAGVGKHALTDIVSTVQQQHHQQHGRSAEGVKGSDRGQHHPNDSNEHPISASDEDAFIDEFDVSFEELSGAEDYRPMEAKLPKPRASAPSSATRHRTGKHARVGRLFDNEEDEEDEEDDAEEHSRVAVRQRKLQRREEYDADLYGLRRSSRVRLVSRQYQESDEDSMYEDGHYEQEKDYEQYADSFASTEGEESEQGDDDDDDDDDDDYDYGSRRRKGSRKARPKPKKSKKPRVMASPVTSKAPLADTWMTMACFAN</sequence>
<name>A0A4P9YSG8_9FUNG</name>
<dbReference type="Proteomes" id="UP000278143">
    <property type="component" value="Unassembled WGS sequence"/>
</dbReference>
<dbReference type="AlphaFoldDB" id="A0A4P9YSG8"/>
<reference evidence="3" key="1">
    <citation type="journal article" date="2018" name="Nat. Microbiol.">
        <title>Leveraging single-cell genomics to expand the fungal tree of life.</title>
        <authorList>
            <person name="Ahrendt S.R."/>
            <person name="Quandt C.A."/>
            <person name="Ciobanu D."/>
            <person name="Clum A."/>
            <person name="Salamov A."/>
            <person name="Andreopoulos B."/>
            <person name="Cheng J.F."/>
            <person name="Woyke T."/>
            <person name="Pelin A."/>
            <person name="Henrissat B."/>
            <person name="Reynolds N.K."/>
            <person name="Benny G.L."/>
            <person name="Smith M.E."/>
            <person name="James T.Y."/>
            <person name="Grigoriev I.V."/>
        </authorList>
    </citation>
    <scope>NUCLEOTIDE SEQUENCE [LARGE SCALE GENOMIC DNA]</scope>
    <source>
        <strain evidence="3">Benny S71-1</strain>
    </source>
</reference>
<evidence type="ECO:0000313" key="3">
    <source>
        <dbReference type="Proteomes" id="UP000278143"/>
    </source>
</evidence>
<evidence type="ECO:0000313" key="2">
    <source>
        <dbReference type="EMBL" id="RKP22655.1"/>
    </source>
</evidence>
<feature type="compositionally biased region" description="Acidic residues" evidence="1">
    <location>
        <begin position="158"/>
        <end position="170"/>
    </location>
</feature>
<feature type="compositionally biased region" description="Basic residues" evidence="1">
    <location>
        <begin position="142"/>
        <end position="152"/>
    </location>
</feature>
<feature type="region of interest" description="Disordered" evidence="1">
    <location>
        <begin position="34"/>
        <end position="292"/>
    </location>
</feature>
<keyword evidence="3" id="KW-1185">Reference proteome</keyword>
<protein>
    <submittedName>
        <fullName evidence="2">Uncharacterized protein</fullName>
    </submittedName>
</protein>
<organism evidence="2 3">
    <name type="scientific">Syncephalis pseudoplumigaleata</name>
    <dbReference type="NCBI Taxonomy" id="1712513"/>
    <lineage>
        <taxon>Eukaryota</taxon>
        <taxon>Fungi</taxon>
        <taxon>Fungi incertae sedis</taxon>
        <taxon>Zoopagomycota</taxon>
        <taxon>Zoopagomycotina</taxon>
        <taxon>Zoopagomycetes</taxon>
        <taxon>Zoopagales</taxon>
        <taxon>Piptocephalidaceae</taxon>
        <taxon>Syncephalis</taxon>
    </lineage>
</organism>
<feature type="compositionally biased region" description="Acidic residues" evidence="1">
    <location>
        <begin position="101"/>
        <end position="114"/>
    </location>
</feature>
<proteinExistence type="predicted"/>
<feature type="compositionally biased region" description="Basic residues" evidence="1">
    <location>
        <begin position="263"/>
        <end position="282"/>
    </location>
</feature>
<feature type="compositionally biased region" description="Basic and acidic residues" evidence="1">
    <location>
        <begin position="121"/>
        <end position="130"/>
    </location>
</feature>
<dbReference type="EMBL" id="KZ991838">
    <property type="protein sequence ID" value="RKP22655.1"/>
    <property type="molecule type" value="Genomic_DNA"/>
</dbReference>
<gene>
    <name evidence="2" type="ORF">SYNPS1DRAFT_31730</name>
</gene>
<feature type="compositionally biased region" description="Basic and acidic residues" evidence="1">
    <location>
        <begin position="75"/>
        <end position="95"/>
    </location>
</feature>